<accession>A0A942T3R0</accession>
<dbReference type="PROSITE" id="PS51278">
    <property type="entry name" value="GATASE_TYPE_2"/>
    <property type="match status" value="1"/>
</dbReference>
<dbReference type="RefSeq" id="WP_213144430.1">
    <property type="nucleotide sequence ID" value="NZ_JAGYPE020000015.1"/>
</dbReference>
<dbReference type="EC" id="6.3.5.4" evidence="3"/>
<dbReference type="SUPFAM" id="SSF56235">
    <property type="entry name" value="N-terminal nucleophile aminohydrolases (Ntn hydrolases)"/>
    <property type="match status" value="1"/>
</dbReference>
<proteinExistence type="inferred from homology"/>
<reference evidence="11" key="1">
    <citation type="submission" date="2021-05" db="EMBL/GenBank/DDBJ databases">
        <title>Novel Bacillus species.</title>
        <authorList>
            <person name="Liu G."/>
        </authorList>
    </citation>
    <scope>NUCLEOTIDE SEQUENCE</scope>
    <source>
        <strain evidence="11 13">FJAT-50051</strain>
    </source>
</reference>
<dbReference type="InterPro" id="IPR017932">
    <property type="entry name" value="GATase_2_dom"/>
</dbReference>
<dbReference type="PANTHER" id="PTHR43284:SF1">
    <property type="entry name" value="ASPARAGINE SYNTHETASE"/>
    <property type="match status" value="1"/>
</dbReference>
<protein>
    <recommendedName>
        <fullName evidence="3">asparagine synthase (glutamine-hydrolyzing)</fullName>
        <ecNumber evidence="3">6.3.5.4</ecNumber>
    </recommendedName>
</protein>
<evidence type="ECO:0000256" key="2">
    <source>
        <dbReference type="ARBA" id="ARBA00005752"/>
    </source>
</evidence>
<evidence type="ECO:0000256" key="1">
    <source>
        <dbReference type="ARBA" id="ARBA00005187"/>
    </source>
</evidence>
<dbReference type="InterPro" id="IPR006426">
    <property type="entry name" value="Asn_synth_AEB"/>
</dbReference>
<name>A0A942T3R0_9BACI</name>
<keyword evidence="7" id="KW-0315">Glutamine amidotransferase</keyword>
<dbReference type="PANTHER" id="PTHR43284">
    <property type="entry name" value="ASPARAGINE SYNTHETASE (GLUTAMINE-HYDROLYZING)"/>
    <property type="match status" value="1"/>
</dbReference>
<sequence length="653" mass="75358">MSAIAGIYNFHQEPVNPDYSRNLMNAFELYPADRIHKWCNDSIFFGCHAQWITPESLGEVLPYYDYDKGLVITADAIIDNRDELFDELRIKGNQPKSLPDSQLILLAYEKWGEEVPKHLIGDFAFMIWDKKNQKLFGARDFSGSRTLYFHQSEIQFAFSTTTKSLLSLPYVEKRLNEEWLAEFLAIPSMVEAVSSISTVYKDIQQIPPSHSICVQNDKVTLTRYCNLEANETLKLKSNEEYEEAFQEIFQKVVTSKIRTYGRVGAQLSGGLDSGSVVSFAAKGLRKENKTLHTFSYIPEDDFIDWTPFYFIPDERSYIKETVNYVGNINDEYLSFEGRSPLTELDEFLSIMEMPYKFFDNSFWLKGISEHASKQGIKVLLNGARGNFSISWGSQTLTLNHYASLLKKLRWLQLYKDLGAFCNHFKTEKSHILSIVTKKAFPRISNMLARANQENYKFPLLLNPELAIRTNVAEKLVKYAIDITGNNNEKPNDLRLNHFKHLYTWNKSGTANTKLSLQYGVLDRDPTNDLRVIRYCLSVPEEQYVTNGMERSLIRRATRNYLPDKVRLNQLSRGIQGADAIHRLTGSWKLIYSELKQLTKDSRIEGLLNIDVIKKALDDIGVNPRPEVIFDDSYRVLTRSLTVYRFIKNFTEGR</sequence>
<evidence type="ECO:0000259" key="10">
    <source>
        <dbReference type="PROSITE" id="PS51278"/>
    </source>
</evidence>
<evidence type="ECO:0000256" key="6">
    <source>
        <dbReference type="ARBA" id="ARBA00022888"/>
    </source>
</evidence>
<dbReference type="InterPro" id="IPR029055">
    <property type="entry name" value="Ntn_hydrolases_N"/>
</dbReference>
<dbReference type="GO" id="GO:0004066">
    <property type="term" value="F:asparagine synthase (glutamine-hydrolyzing) activity"/>
    <property type="evidence" value="ECO:0007669"/>
    <property type="project" value="UniProtKB-EC"/>
</dbReference>
<keyword evidence="6" id="KW-0028">Amino-acid biosynthesis</keyword>
<evidence type="ECO:0000256" key="9">
    <source>
        <dbReference type="PIRSR" id="PIRSR001589-2"/>
    </source>
</evidence>
<evidence type="ECO:0000313" key="12">
    <source>
        <dbReference type="EMBL" id="MCH6266021.1"/>
    </source>
</evidence>
<dbReference type="GO" id="GO:0006529">
    <property type="term" value="P:asparagine biosynthetic process"/>
    <property type="evidence" value="ECO:0007669"/>
    <property type="project" value="UniProtKB-KW"/>
</dbReference>
<dbReference type="EMBL" id="JAGYPE020000015">
    <property type="protein sequence ID" value="MCH6266021.1"/>
    <property type="molecule type" value="Genomic_DNA"/>
</dbReference>
<dbReference type="Gene3D" id="3.40.50.620">
    <property type="entry name" value="HUPs"/>
    <property type="match status" value="2"/>
</dbReference>
<evidence type="ECO:0000256" key="7">
    <source>
        <dbReference type="ARBA" id="ARBA00022962"/>
    </source>
</evidence>
<evidence type="ECO:0000256" key="5">
    <source>
        <dbReference type="ARBA" id="ARBA00022840"/>
    </source>
</evidence>
<comment type="similarity">
    <text evidence="2">Belongs to the asparagine synthetase family.</text>
</comment>
<dbReference type="Proteomes" id="UP000677265">
    <property type="component" value="Unassembled WGS sequence"/>
</dbReference>
<evidence type="ECO:0000256" key="3">
    <source>
        <dbReference type="ARBA" id="ARBA00012737"/>
    </source>
</evidence>
<gene>
    <name evidence="12" type="ORF">KHB02_010850</name>
    <name evidence="11" type="ORF">KHB02_24475</name>
</gene>
<evidence type="ECO:0000313" key="13">
    <source>
        <dbReference type="Proteomes" id="UP000677265"/>
    </source>
</evidence>
<dbReference type="Pfam" id="PF00733">
    <property type="entry name" value="Asn_synthase"/>
    <property type="match status" value="1"/>
</dbReference>
<dbReference type="GO" id="GO:0005524">
    <property type="term" value="F:ATP binding"/>
    <property type="evidence" value="ECO:0007669"/>
    <property type="project" value="UniProtKB-KW"/>
</dbReference>
<comment type="pathway">
    <text evidence="1">Amino-acid biosynthesis; L-asparagine biosynthesis; L-asparagine from L-aspartate (L-Gln route): step 1/1.</text>
</comment>
<dbReference type="SUPFAM" id="SSF52402">
    <property type="entry name" value="Adenine nucleotide alpha hydrolases-like"/>
    <property type="match status" value="1"/>
</dbReference>
<dbReference type="Pfam" id="PF13537">
    <property type="entry name" value="GATase_7"/>
    <property type="match status" value="1"/>
</dbReference>
<dbReference type="InterPro" id="IPR014729">
    <property type="entry name" value="Rossmann-like_a/b/a_fold"/>
</dbReference>
<dbReference type="CDD" id="cd00712">
    <property type="entry name" value="AsnB"/>
    <property type="match status" value="1"/>
</dbReference>
<feature type="domain" description="Glutamine amidotransferase type-2" evidence="10">
    <location>
        <begin position="2"/>
        <end position="217"/>
    </location>
</feature>
<dbReference type="AlphaFoldDB" id="A0A942T3R0"/>
<keyword evidence="13" id="KW-1185">Reference proteome</keyword>
<keyword evidence="4 9" id="KW-0547">Nucleotide-binding</keyword>
<keyword evidence="5 9" id="KW-0067">ATP-binding</keyword>
<organism evidence="11">
    <name type="scientific">Neobacillus citreus</name>
    <dbReference type="NCBI Taxonomy" id="2833578"/>
    <lineage>
        <taxon>Bacteria</taxon>
        <taxon>Bacillati</taxon>
        <taxon>Bacillota</taxon>
        <taxon>Bacilli</taxon>
        <taxon>Bacillales</taxon>
        <taxon>Bacillaceae</taxon>
        <taxon>Neobacillus</taxon>
    </lineage>
</organism>
<evidence type="ECO:0000313" key="11">
    <source>
        <dbReference type="EMBL" id="MBS4184558.1"/>
    </source>
</evidence>
<keyword evidence="6" id="KW-0061">Asparagine biosynthesis</keyword>
<comment type="caution">
    <text evidence="11">The sequence shown here is derived from an EMBL/GenBank/DDBJ whole genome shotgun (WGS) entry which is preliminary data.</text>
</comment>
<dbReference type="InterPro" id="IPR033738">
    <property type="entry name" value="AsnB_N"/>
</dbReference>
<dbReference type="Gene3D" id="3.60.20.10">
    <property type="entry name" value="Glutamine Phosphoribosylpyrophosphate, subunit 1, domain 1"/>
    <property type="match status" value="1"/>
</dbReference>
<evidence type="ECO:0000256" key="4">
    <source>
        <dbReference type="ARBA" id="ARBA00022741"/>
    </source>
</evidence>
<dbReference type="EMBL" id="JAGYPE010000004">
    <property type="protein sequence ID" value="MBS4184558.1"/>
    <property type="molecule type" value="Genomic_DNA"/>
</dbReference>
<comment type="catalytic activity">
    <reaction evidence="8">
        <text>L-aspartate + L-glutamine + ATP + H2O = L-asparagine + L-glutamate + AMP + diphosphate + H(+)</text>
        <dbReference type="Rhea" id="RHEA:12228"/>
        <dbReference type="ChEBI" id="CHEBI:15377"/>
        <dbReference type="ChEBI" id="CHEBI:15378"/>
        <dbReference type="ChEBI" id="CHEBI:29985"/>
        <dbReference type="ChEBI" id="CHEBI:29991"/>
        <dbReference type="ChEBI" id="CHEBI:30616"/>
        <dbReference type="ChEBI" id="CHEBI:33019"/>
        <dbReference type="ChEBI" id="CHEBI:58048"/>
        <dbReference type="ChEBI" id="CHEBI:58359"/>
        <dbReference type="ChEBI" id="CHEBI:456215"/>
        <dbReference type="EC" id="6.3.5.4"/>
    </reaction>
</comment>
<evidence type="ECO:0000256" key="8">
    <source>
        <dbReference type="ARBA" id="ARBA00048741"/>
    </source>
</evidence>
<dbReference type="InterPro" id="IPR001962">
    <property type="entry name" value="Asn_synthase"/>
</dbReference>
<dbReference type="InterPro" id="IPR051786">
    <property type="entry name" value="ASN_synthetase/amidase"/>
</dbReference>
<feature type="binding site" evidence="9">
    <location>
        <position position="100"/>
    </location>
    <ligand>
        <name>L-glutamine</name>
        <dbReference type="ChEBI" id="CHEBI:58359"/>
    </ligand>
</feature>
<dbReference type="PIRSF" id="PIRSF001589">
    <property type="entry name" value="Asn_synthetase_glu-h"/>
    <property type="match status" value="1"/>
</dbReference>